<keyword evidence="7" id="KW-1185">Reference proteome</keyword>
<keyword evidence="2 5" id="KW-0812">Transmembrane</keyword>
<feature type="transmembrane region" description="Helical" evidence="5">
    <location>
        <begin position="154"/>
        <end position="175"/>
    </location>
</feature>
<gene>
    <name evidence="6" type="ORF">MEDL_31050</name>
</gene>
<feature type="transmembrane region" description="Helical" evidence="5">
    <location>
        <begin position="47"/>
        <end position="71"/>
    </location>
</feature>
<evidence type="ECO:0000256" key="4">
    <source>
        <dbReference type="ARBA" id="ARBA00023136"/>
    </source>
</evidence>
<dbReference type="Proteomes" id="UP000683360">
    <property type="component" value="Unassembled WGS sequence"/>
</dbReference>
<dbReference type="Pfam" id="PF00822">
    <property type="entry name" value="PMP22_Claudin"/>
    <property type="match status" value="1"/>
</dbReference>
<organism evidence="6 7">
    <name type="scientific">Mytilus edulis</name>
    <name type="common">Blue mussel</name>
    <dbReference type="NCBI Taxonomy" id="6550"/>
    <lineage>
        <taxon>Eukaryota</taxon>
        <taxon>Metazoa</taxon>
        <taxon>Spiralia</taxon>
        <taxon>Lophotrochozoa</taxon>
        <taxon>Mollusca</taxon>
        <taxon>Bivalvia</taxon>
        <taxon>Autobranchia</taxon>
        <taxon>Pteriomorphia</taxon>
        <taxon>Mytilida</taxon>
        <taxon>Mytiloidea</taxon>
        <taxon>Mytilidae</taxon>
        <taxon>Mytilinae</taxon>
        <taxon>Mytilus</taxon>
    </lineage>
</organism>
<name>A0A8S3S8E1_MYTED</name>
<evidence type="ECO:0000313" key="6">
    <source>
        <dbReference type="EMBL" id="CAG2217362.1"/>
    </source>
</evidence>
<comment type="caution">
    <text evidence="6">The sequence shown here is derived from an EMBL/GenBank/DDBJ whole genome shotgun (WGS) entry which is preliminary data.</text>
</comment>
<feature type="transmembrane region" description="Helical" evidence="5">
    <location>
        <begin position="124"/>
        <end position="142"/>
    </location>
</feature>
<dbReference type="InterPro" id="IPR004031">
    <property type="entry name" value="PMP22/EMP/MP20/Claudin"/>
</dbReference>
<keyword evidence="3 5" id="KW-1133">Transmembrane helix</keyword>
<feature type="transmembrane region" description="Helical" evidence="5">
    <location>
        <begin position="12"/>
        <end position="35"/>
    </location>
</feature>
<evidence type="ECO:0000256" key="2">
    <source>
        <dbReference type="ARBA" id="ARBA00022692"/>
    </source>
</evidence>
<protein>
    <submittedName>
        <fullName evidence="6">Uncharacterized protein</fullName>
    </submittedName>
</protein>
<feature type="transmembrane region" description="Helical" evidence="5">
    <location>
        <begin position="91"/>
        <end position="112"/>
    </location>
</feature>
<sequence>MGIFGDAKPITVAGFLSAIVSFVLQLLGQSPFWTYVKIEGVTVHSGLWQGCISTTCTSGCGMFIAIVNYTINSINTRVSGCPNALTGTQALETLAFIILLAAVILVAVQLFVMKDKDIMKKAGAVCCIVAGAFAIIGVIVYATQKGVKISTLHFSFAFCVIAAVGGIVAGVLLIIG</sequence>
<dbReference type="Gene3D" id="1.20.140.150">
    <property type="match status" value="1"/>
</dbReference>
<evidence type="ECO:0000313" key="7">
    <source>
        <dbReference type="Proteomes" id="UP000683360"/>
    </source>
</evidence>
<evidence type="ECO:0000256" key="5">
    <source>
        <dbReference type="SAM" id="Phobius"/>
    </source>
</evidence>
<reference evidence="6" key="1">
    <citation type="submission" date="2021-03" db="EMBL/GenBank/DDBJ databases">
        <authorList>
            <person name="Bekaert M."/>
        </authorList>
    </citation>
    <scope>NUCLEOTIDE SEQUENCE</scope>
</reference>
<dbReference type="AlphaFoldDB" id="A0A8S3S8E1"/>
<proteinExistence type="predicted"/>
<accession>A0A8S3S8E1</accession>
<dbReference type="EMBL" id="CAJPWZ010001532">
    <property type="protein sequence ID" value="CAG2217362.1"/>
    <property type="molecule type" value="Genomic_DNA"/>
</dbReference>
<evidence type="ECO:0000256" key="1">
    <source>
        <dbReference type="ARBA" id="ARBA00004141"/>
    </source>
</evidence>
<evidence type="ECO:0000256" key="3">
    <source>
        <dbReference type="ARBA" id="ARBA00022989"/>
    </source>
</evidence>
<keyword evidence="4 5" id="KW-0472">Membrane</keyword>
<dbReference type="GO" id="GO:0016020">
    <property type="term" value="C:membrane"/>
    <property type="evidence" value="ECO:0007669"/>
    <property type="project" value="UniProtKB-SubCell"/>
</dbReference>
<comment type="subcellular location">
    <subcellularLocation>
        <location evidence="1">Membrane</location>
        <topology evidence="1">Multi-pass membrane protein</topology>
    </subcellularLocation>
</comment>